<evidence type="ECO:0000313" key="2">
    <source>
        <dbReference type="Proteomes" id="UP001434337"/>
    </source>
</evidence>
<keyword evidence="2" id="KW-1185">Reference proteome</keyword>
<proteinExistence type="predicted"/>
<dbReference type="EMBL" id="CP115965">
    <property type="protein sequence ID" value="WZX00369.1"/>
    <property type="molecule type" value="Genomic_DNA"/>
</dbReference>
<sequence>MNTPTLTTHEIPGRDELVKLYRSVGWEAYTRDPDRLHAAVGRRCGWCAPASATTSSAWPGWWGTA</sequence>
<accession>A0ABZ3CC73</accession>
<reference evidence="1 2" key="1">
    <citation type="journal article" date="2023" name="Environ Microbiome">
        <title>A coral-associated actinobacterium mitigates coral bleaching under heat stress.</title>
        <authorList>
            <person name="Li J."/>
            <person name="Zou Y."/>
            <person name="Li Q."/>
            <person name="Zhang J."/>
            <person name="Bourne D.G."/>
            <person name="Lyu Y."/>
            <person name="Liu C."/>
            <person name="Zhang S."/>
        </authorList>
    </citation>
    <scope>NUCLEOTIDE SEQUENCE [LARGE SCALE GENOMIC DNA]</scope>
    <source>
        <strain evidence="1 2">SCSIO 13291</strain>
    </source>
</reference>
<organism evidence="1 2">
    <name type="scientific">Propioniciclava soli</name>
    <dbReference type="NCBI Taxonomy" id="2775081"/>
    <lineage>
        <taxon>Bacteria</taxon>
        <taxon>Bacillati</taxon>
        <taxon>Actinomycetota</taxon>
        <taxon>Actinomycetes</taxon>
        <taxon>Propionibacteriales</taxon>
        <taxon>Propionibacteriaceae</taxon>
        <taxon>Propioniciclava</taxon>
    </lineage>
</organism>
<dbReference type="RefSeq" id="WP_342373647.1">
    <property type="nucleotide sequence ID" value="NZ_CP115965.1"/>
</dbReference>
<dbReference type="Proteomes" id="UP001434337">
    <property type="component" value="Chromosome"/>
</dbReference>
<evidence type="ECO:0000313" key="1">
    <source>
        <dbReference type="EMBL" id="WZX00369.1"/>
    </source>
</evidence>
<gene>
    <name evidence="1" type="ORF">PCC79_13245</name>
</gene>
<protein>
    <submittedName>
        <fullName evidence="1">Uncharacterized protein</fullName>
    </submittedName>
</protein>
<name>A0ABZ3CC73_9ACTN</name>